<keyword evidence="5" id="KW-0411">Iron-sulfur</keyword>
<accession>A0A5M6AES2</accession>
<keyword evidence="4" id="KW-0408">Iron</keyword>
<protein>
    <submittedName>
        <fullName evidence="7">Radical SAM protein</fullName>
    </submittedName>
</protein>
<evidence type="ECO:0000256" key="3">
    <source>
        <dbReference type="ARBA" id="ARBA00022723"/>
    </source>
</evidence>
<dbReference type="PANTHER" id="PTHR11228">
    <property type="entry name" value="RADICAL SAM DOMAIN PROTEIN"/>
    <property type="match status" value="1"/>
</dbReference>
<proteinExistence type="predicted"/>
<keyword evidence="2" id="KW-0949">S-adenosyl-L-methionine</keyword>
<evidence type="ECO:0000313" key="8">
    <source>
        <dbReference type="Proteomes" id="UP000325055"/>
    </source>
</evidence>
<dbReference type="SUPFAM" id="SSF102114">
    <property type="entry name" value="Radical SAM enzymes"/>
    <property type="match status" value="1"/>
</dbReference>
<dbReference type="NCBIfam" id="TIGR04085">
    <property type="entry name" value="rSAM_more_4Fe4S"/>
    <property type="match status" value="1"/>
</dbReference>
<dbReference type="PANTHER" id="PTHR11228:SF7">
    <property type="entry name" value="PQQA PEPTIDE CYCLASE"/>
    <property type="match status" value="1"/>
</dbReference>
<dbReference type="PROSITE" id="PS51918">
    <property type="entry name" value="RADICAL_SAM"/>
    <property type="match status" value="1"/>
</dbReference>
<evidence type="ECO:0000256" key="5">
    <source>
        <dbReference type="ARBA" id="ARBA00023014"/>
    </source>
</evidence>
<organism evidence="7 8">
    <name type="scientific">Bacteroides cellulosilyticus</name>
    <dbReference type="NCBI Taxonomy" id="246787"/>
    <lineage>
        <taxon>Bacteria</taxon>
        <taxon>Pseudomonadati</taxon>
        <taxon>Bacteroidota</taxon>
        <taxon>Bacteroidia</taxon>
        <taxon>Bacteroidales</taxon>
        <taxon>Bacteroidaceae</taxon>
        <taxon>Bacteroides</taxon>
    </lineage>
</organism>
<dbReference type="GO" id="GO:0003824">
    <property type="term" value="F:catalytic activity"/>
    <property type="evidence" value="ECO:0007669"/>
    <property type="project" value="InterPro"/>
</dbReference>
<dbReference type="Proteomes" id="UP000325055">
    <property type="component" value="Unassembled WGS sequence"/>
</dbReference>
<evidence type="ECO:0000256" key="2">
    <source>
        <dbReference type="ARBA" id="ARBA00022691"/>
    </source>
</evidence>
<dbReference type="GO" id="GO:0046872">
    <property type="term" value="F:metal ion binding"/>
    <property type="evidence" value="ECO:0007669"/>
    <property type="project" value="UniProtKB-KW"/>
</dbReference>
<dbReference type="AlphaFoldDB" id="A0A5M6AES2"/>
<dbReference type="Gene3D" id="3.20.20.70">
    <property type="entry name" value="Aldolase class I"/>
    <property type="match status" value="1"/>
</dbReference>
<dbReference type="CDD" id="cd21109">
    <property type="entry name" value="SPASM"/>
    <property type="match status" value="1"/>
</dbReference>
<comment type="cofactor">
    <cofactor evidence="1">
        <name>[4Fe-4S] cluster</name>
        <dbReference type="ChEBI" id="CHEBI:49883"/>
    </cofactor>
</comment>
<dbReference type="RefSeq" id="WP_007212878.1">
    <property type="nucleotide sequence ID" value="NZ_JAFEKG010000003.1"/>
</dbReference>
<sequence length="492" mass="56425">MHVYFNPQYFIRNERGCSYIIAKAIPASEKLKGSVGSISVLPPIIGYILSHIENCELEIAEKEISNVTQLRVETIDRFIKKLVDNAQMVGWKYRGVNILFPPFLLLSSKERSTGAMYTTKDFLWMEPFIPKRPSIPLNINFMITTKCCTNCIYCYADRDREDDLSSQDVLKVLDEAHELGTINLTLSGGDIFAFLDWKEVVRKVCQYGFSSILSTKVPLGKDDIFFLKKVGLRNLQVSLDAVSPSILMTTLRVKNDYAGKMKQMLQYCDEIGLKVNVRTVLTKYNANEVEIGKLFSFLNGLSNVNSWVLTPAFYSAFKDNYQQYRASDLELIKIYNQTKELNTVAHFTILHNKMSERKYTLQPYSTVESFVQNNQICNANSYSMAILSNGDVTACEMLYDNPNFIFGNVRNQSLYDLWNSTVALKMYSYKQSMIEQKENNQCSSCRVYSDCKLNVGKRICYVDITKVYGKDKYEYPDPRCPEALVIKENLIL</sequence>
<dbReference type="Pfam" id="PF13186">
    <property type="entry name" value="SPASM"/>
    <property type="match status" value="1"/>
</dbReference>
<dbReference type="EMBL" id="VVYW01000004">
    <property type="protein sequence ID" value="KAA5410214.1"/>
    <property type="molecule type" value="Genomic_DNA"/>
</dbReference>
<dbReference type="InterPro" id="IPR058240">
    <property type="entry name" value="rSAM_sf"/>
</dbReference>
<comment type="caution">
    <text evidence="7">The sequence shown here is derived from an EMBL/GenBank/DDBJ whole genome shotgun (WGS) entry which is preliminary data.</text>
</comment>
<evidence type="ECO:0000256" key="1">
    <source>
        <dbReference type="ARBA" id="ARBA00001966"/>
    </source>
</evidence>
<feature type="domain" description="Radical SAM core" evidence="6">
    <location>
        <begin position="131"/>
        <end position="345"/>
    </location>
</feature>
<dbReference type="SFLD" id="SFLDS00029">
    <property type="entry name" value="Radical_SAM"/>
    <property type="match status" value="1"/>
</dbReference>
<keyword evidence="3" id="KW-0479">Metal-binding</keyword>
<evidence type="ECO:0000259" key="6">
    <source>
        <dbReference type="PROSITE" id="PS51918"/>
    </source>
</evidence>
<dbReference type="GO" id="GO:0051536">
    <property type="term" value="F:iron-sulfur cluster binding"/>
    <property type="evidence" value="ECO:0007669"/>
    <property type="project" value="UniProtKB-KW"/>
</dbReference>
<gene>
    <name evidence="7" type="ORF">F2Y86_05815</name>
</gene>
<reference evidence="7 8" key="1">
    <citation type="journal article" date="2019" name="Nat. Med.">
        <title>A library of human gut bacterial isolates paired with longitudinal multiomics data enables mechanistic microbiome research.</title>
        <authorList>
            <person name="Poyet M."/>
            <person name="Groussin M."/>
            <person name="Gibbons S.M."/>
            <person name="Avila-Pacheco J."/>
            <person name="Jiang X."/>
            <person name="Kearney S.M."/>
            <person name="Perrotta A.R."/>
            <person name="Berdy B."/>
            <person name="Zhao S."/>
            <person name="Lieberman T.D."/>
            <person name="Swanson P.K."/>
            <person name="Smith M."/>
            <person name="Roesemann S."/>
            <person name="Alexander J.E."/>
            <person name="Rich S.A."/>
            <person name="Livny J."/>
            <person name="Vlamakis H."/>
            <person name="Clish C."/>
            <person name="Bullock K."/>
            <person name="Deik A."/>
            <person name="Scott J."/>
            <person name="Pierce K.A."/>
            <person name="Xavier R.J."/>
            <person name="Alm E.J."/>
        </authorList>
    </citation>
    <scope>NUCLEOTIDE SEQUENCE [LARGE SCALE GENOMIC DNA]</scope>
    <source>
        <strain evidence="7 8">BIOML-A7</strain>
    </source>
</reference>
<evidence type="ECO:0000313" key="7">
    <source>
        <dbReference type="EMBL" id="KAA5410214.1"/>
    </source>
</evidence>
<dbReference type="InterPro" id="IPR023885">
    <property type="entry name" value="4Fe4S-binding_SPASM_dom"/>
</dbReference>
<dbReference type="CDD" id="cd01335">
    <property type="entry name" value="Radical_SAM"/>
    <property type="match status" value="1"/>
</dbReference>
<dbReference type="InterPro" id="IPR007197">
    <property type="entry name" value="rSAM"/>
</dbReference>
<name>A0A5M6AES2_9BACE</name>
<dbReference type="InterPro" id="IPR050377">
    <property type="entry name" value="Radical_SAM_PqqE_MftC-like"/>
</dbReference>
<dbReference type="InterPro" id="IPR013785">
    <property type="entry name" value="Aldolase_TIM"/>
</dbReference>
<dbReference type="SFLD" id="SFLDG01067">
    <property type="entry name" value="SPASM/twitch_domain_containing"/>
    <property type="match status" value="1"/>
</dbReference>
<dbReference type="Pfam" id="PF04055">
    <property type="entry name" value="Radical_SAM"/>
    <property type="match status" value="1"/>
</dbReference>
<evidence type="ECO:0000256" key="4">
    <source>
        <dbReference type="ARBA" id="ARBA00023004"/>
    </source>
</evidence>